<dbReference type="PANTHER" id="PTHR30038:SF0">
    <property type="entry name" value="TUNGSTEN-CONTAINING ALDEHYDE FERREDOXIN OXIDOREDUCTASE"/>
    <property type="match status" value="1"/>
</dbReference>
<dbReference type="Gene3D" id="3.60.9.10">
    <property type="entry name" value="Aldehyde ferredoxin oxidoreductase, N-terminal domain"/>
    <property type="match status" value="1"/>
</dbReference>
<comment type="caution">
    <text evidence="2">The sequence shown here is derived from an EMBL/GenBank/DDBJ whole genome shotgun (WGS) entry which is preliminary data.</text>
</comment>
<feature type="domain" description="Aldehyde ferredoxin oxidoreductase N-terminal" evidence="1">
    <location>
        <begin position="7"/>
        <end position="204"/>
    </location>
</feature>
<dbReference type="PANTHER" id="PTHR30038">
    <property type="entry name" value="ALDEHYDE FERREDOXIN OXIDOREDUCTASE"/>
    <property type="match status" value="1"/>
</dbReference>
<dbReference type="GO" id="GO:0016625">
    <property type="term" value="F:oxidoreductase activity, acting on the aldehyde or oxo group of donors, iron-sulfur protein as acceptor"/>
    <property type="evidence" value="ECO:0007669"/>
    <property type="project" value="InterPro"/>
</dbReference>
<sequence length="204" mass="21882">MEFVGTTGLQLRIRLDSQICEVEKVDIEITKKYIGGIGYGVKMLYDELSPGIDPLGPENKLIFSTSPLSINKVPGGGSIILCYKSPLTGGWGDSRCGGDFGPNLKRAGFDHVIIEGRAENPVYICIKDDEVFFRPANHLLGKNVSETTSYIKKDFSEKKVSVMCIGKAGVNCVKYASVMQDGRAAGRTGAGAVMGSKNLIAIAV</sequence>
<dbReference type="AlphaFoldDB" id="X1G6A2"/>
<dbReference type="EMBL" id="BARU01006802">
    <property type="protein sequence ID" value="GAH37074.1"/>
    <property type="molecule type" value="Genomic_DNA"/>
</dbReference>
<dbReference type="GO" id="GO:0051536">
    <property type="term" value="F:iron-sulfur cluster binding"/>
    <property type="evidence" value="ECO:0007669"/>
    <property type="project" value="InterPro"/>
</dbReference>
<evidence type="ECO:0000313" key="2">
    <source>
        <dbReference type="EMBL" id="GAH37074.1"/>
    </source>
</evidence>
<dbReference type="Pfam" id="PF02730">
    <property type="entry name" value="AFOR_N"/>
    <property type="match status" value="1"/>
</dbReference>
<dbReference type="SUPFAM" id="SSF56228">
    <property type="entry name" value="Aldehyde ferredoxin oxidoreductase, N-terminal domain"/>
    <property type="match status" value="1"/>
</dbReference>
<dbReference type="InterPro" id="IPR036503">
    <property type="entry name" value="Ald_Fedxn_OxRdtase_N_sf"/>
</dbReference>
<feature type="non-terminal residue" evidence="2">
    <location>
        <position position="204"/>
    </location>
</feature>
<dbReference type="InterPro" id="IPR013983">
    <property type="entry name" value="Ald_Fedxn_OxRdtase_N"/>
</dbReference>
<reference evidence="2" key="1">
    <citation type="journal article" date="2014" name="Front. Microbiol.">
        <title>High frequency of phylogenetically diverse reductive dehalogenase-homologous genes in deep subseafloor sedimentary metagenomes.</title>
        <authorList>
            <person name="Kawai M."/>
            <person name="Futagami T."/>
            <person name="Toyoda A."/>
            <person name="Takaki Y."/>
            <person name="Nishi S."/>
            <person name="Hori S."/>
            <person name="Arai W."/>
            <person name="Tsubouchi T."/>
            <person name="Morono Y."/>
            <person name="Uchiyama I."/>
            <person name="Ito T."/>
            <person name="Fujiyama A."/>
            <person name="Inagaki F."/>
            <person name="Takami H."/>
        </authorList>
    </citation>
    <scope>NUCLEOTIDE SEQUENCE</scope>
    <source>
        <strain evidence="2">Expedition CK06-06</strain>
    </source>
</reference>
<name>X1G6A2_9ZZZZ</name>
<dbReference type="SMART" id="SM00790">
    <property type="entry name" value="AFOR_N"/>
    <property type="match status" value="1"/>
</dbReference>
<gene>
    <name evidence="2" type="ORF">S03H2_13392</name>
</gene>
<proteinExistence type="predicted"/>
<protein>
    <recommendedName>
        <fullName evidence="1">Aldehyde ferredoxin oxidoreductase N-terminal domain-containing protein</fullName>
    </recommendedName>
</protein>
<organism evidence="2">
    <name type="scientific">marine sediment metagenome</name>
    <dbReference type="NCBI Taxonomy" id="412755"/>
    <lineage>
        <taxon>unclassified sequences</taxon>
        <taxon>metagenomes</taxon>
        <taxon>ecological metagenomes</taxon>
    </lineage>
</organism>
<dbReference type="InterPro" id="IPR051919">
    <property type="entry name" value="W-dependent_AOR"/>
</dbReference>
<evidence type="ECO:0000259" key="1">
    <source>
        <dbReference type="SMART" id="SM00790"/>
    </source>
</evidence>
<accession>X1G6A2</accession>